<sequence>FQMDELPSMEGAIAALSSMRIREEKEQRVFHYSVDPEEAARCQCKCCPPREKQEPADYCCASLFSLPLLKKGVLLRDGLLSKLEGINGHCCITKHPLITDYILTDAVALASAEVFAMVTGETITDENKSLRYGAYRLFIAKMMGTLGKGVRVRLPACFVDAVRQLWPSQTYTGFSCAEVVDA</sequence>
<dbReference type="PANTHER" id="PTHR36981">
    <property type="entry name" value="ZGC:195170"/>
    <property type="match status" value="1"/>
</dbReference>
<keyword evidence="2" id="KW-1185">Reference proteome</keyword>
<organism evidence="1 2">
    <name type="scientific">Pristionchus mayeri</name>
    <dbReference type="NCBI Taxonomy" id="1317129"/>
    <lineage>
        <taxon>Eukaryota</taxon>
        <taxon>Metazoa</taxon>
        <taxon>Ecdysozoa</taxon>
        <taxon>Nematoda</taxon>
        <taxon>Chromadorea</taxon>
        <taxon>Rhabditida</taxon>
        <taxon>Rhabditina</taxon>
        <taxon>Diplogasteromorpha</taxon>
        <taxon>Diplogasteroidea</taxon>
        <taxon>Neodiplogasteridae</taxon>
        <taxon>Pristionchus</taxon>
    </lineage>
</organism>
<dbReference type="EMBL" id="BTRK01000006">
    <property type="protein sequence ID" value="GMR58008.1"/>
    <property type="molecule type" value="Genomic_DNA"/>
</dbReference>
<gene>
    <name evidence="1" type="ORF">PMAYCL1PPCAC_28203</name>
</gene>
<evidence type="ECO:0000313" key="1">
    <source>
        <dbReference type="EMBL" id="GMR58008.1"/>
    </source>
</evidence>
<accession>A0AAN5D769</accession>
<protein>
    <submittedName>
        <fullName evidence="1">Uncharacterized protein</fullName>
    </submittedName>
</protein>
<reference evidence="2" key="1">
    <citation type="submission" date="2022-10" db="EMBL/GenBank/DDBJ databases">
        <title>Genome assembly of Pristionchus species.</title>
        <authorList>
            <person name="Yoshida K."/>
            <person name="Sommer R.J."/>
        </authorList>
    </citation>
    <scope>NUCLEOTIDE SEQUENCE [LARGE SCALE GENOMIC DNA]</scope>
    <source>
        <strain evidence="2">RS5460</strain>
    </source>
</reference>
<proteinExistence type="predicted"/>
<evidence type="ECO:0000313" key="2">
    <source>
        <dbReference type="Proteomes" id="UP001328107"/>
    </source>
</evidence>
<name>A0AAN5D769_9BILA</name>
<feature type="non-terminal residue" evidence="1">
    <location>
        <position position="1"/>
    </location>
</feature>
<dbReference type="Proteomes" id="UP001328107">
    <property type="component" value="Unassembled WGS sequence"/>
</dbReference>
<dbReference type="AlphaFoldDB" id="A0AAN5D769"/>
<dbReference type="PANTHER" id="PTHR36981:SF1">
    <property type="entry name" value="P2X PURINORECEPTOR 7 INTRACELLULAR DOMAIN-CONTAINING PROTEIN"/>
    <property type="match status" value="1"/>
</dbReference>
<comment type="caution">
    <text evidence="1">The sequence shown here is derived from an EMBL/GenBank/DDBJ whole genome shotgun (WGS) entry which is preliminary data.</text>
</comment>